<protein>
    <submittedName>
        <fullName evidence="2">Uncharacterized protein</fullName>
    </submittedName>
</protein>
<proteinExistence type="predicted"/>
<name>A0A2P2R301_RHIMU</name>
<dbReference type="AlphaFoldDB" id="A0A2P2R301"/>
<organism evidence="2">
    <name type="scientific">Rhizophora mucronata</name>
    <name type="common">Asiatic mangrove</name>
    <dbReference type="NCBI Taxonomy" id="61149"/>
    <lineage>
        <taxon>Eukaryota</taxon>
        <taxon>Viridiplantae</taxon>
        <taxon>Streptophyta</taxon>
        <taxon>Embryophyta</taxon>
        <taxon>Tracheophyta</taxon>
        <taxon>Spermatophyta</taxon>
        <taxon>Magnoliopsida</taxon>
        <taxon>eudicotyledons</taxon>
        <taxon>Gunneridae</taxon>
        <taxon>Pentapetalae</taxon>
        <taxon>rosids</taxon>
        <taxon>fabids</taxon>
        <taxon>Malpighiales</taxon>
        <taxon>Rhizophoraceae</taxon>
        <taxon>Rhizophora</taxon>
    </lineage>
</organism>
<sequence length="34" mass="3983">MHIFFGNGEEKTGNQLKKSLVQTTRNLSKWTPYQ</sequence>
<reference evidence="2" key="1">
    <citation type="submission" date="2018-02" db="EMBL/GenBank/DDBJ databases">
        <title>Rhizophora mucronata_Transcriptome.</title>
        <authorList>
            <person name="Meera S.P."/>
            <person name="Sreeshan A."/>
            <person name="Augustine A."/>
        </authorList>
    </citation>
    <scope>NUCLEOTIDE SEQUENCE</scope>
    <source>
        <tissue evidence="2">Leaf</tissue>
    </source>
</reference>
<evidence type="ECO:0000256" key="1">
    <source>
        <dbReference type="SAM" id="MobiDB-lite"/>
    </source>
</evidence>
<accession>A0A2P2R301</accession>
<evidence type="ECO:0000313" key="2">
    <source>
        <dbReference type="EMBL" id="MBX73598.1"/>
    </source>
</evidence>
<feature type="compositionally biased region" description="Polar residues" evidence="1">
    <location>
        <begin position="13"/>
        <end position="34"/>
    </location>
</feature>
<dbReference type="EMBL" id="GGEC01093114">
    <property type="protein sequence ID" value="MBX73598.1"/>
    <property type="molecule type" value="Transcribed_RNA"/>
</dbReference>
<feature type="region of interest" description="Disordered" evidence="1">
    <location>
        <begin position="1"/>
        <end position="34"/>
    </location>
</feature>